<evidence type="ECO:0000256" key="11">
    <source>
        <dbReference type="ARBA" id="ARBA00023180"/>
    </source>
</evidence>
<evidence type="ECO:0000256" key="2">
    <source>
        <dbReference type="ARBA" id="ARBA00004651"/>
    </source>
</evidence>
<dbReference type="Proteomes" id="UP000694385">
    <property type="component" value="Unassembled WGS sequence"/>
</dbReference>
<evidence type="ECO:0000256" key="1">
    <source>
        <dbReference type="ARBA" id="ARBA00003878"/>
    </source>
</evidence>
<keyword evidence="9 13" id="KW-0472">Membrane</keyword>
<sequence length="298" mass="34234">MDSKDLLFGIMFLSQSAVGILGNFTLFFYYLGLYYHEHSLKTTNLILKHLTVANSLIILSKGVPHTMRAFGLKQFFSELGCRFLFYFYRVGRIMSIIFTCLLSVFQATTINPSNSCWKNLKFKATKYIGLFISLCWILYMMINLIFPIYISYTKIHRKNVTEKRDFEYCSSGSHDSTVDRLYVALLLLPEVSLSVLIIWSSGSMVAILYRHKQRVQYIHSTVSSRASPESRATQHILTLVSAFLTFYTFSSILHACIALLNNPSLWLMNFTSVISMSFPSFGPFILMSHDSTVFRLCF</sequence>
<dbReference type="InterPro" id="IPR004072">
    <property type="entry name" value="Vmron_rcpt_1"/>
</dbReference>
<evidence type="ECO:0000256" key="7">
    <source>
        <dbReference type="ARBA" id="ARBA00022989"/>
    </source>
</evidence>
<protein>
    <recommendedName>
        <fullName evidence="13">Vomeronasal type-1 receptor</fullName>
    </recommendedName>
</protein>
<evidence type="ECO:0000256" key="3">
    <source>
        <dbReference type="ARBA" id="ARBA00010663"/>
    </source>
</evidence>
<dbReference type="Pfam" id="PF03402">
    <property type="entry name" value="V1R"/>
    <property type="match status" value="1"/>
</dbReference>
<dbReference type="GO" id="GO:0016503">
    <property type="term" value="F:pheromone receptor activity"/>
    <property type="evidence" value="ECO:0007669"/>
    <property type="project" value="InterPro"/>
</dbReference>
<keyword evidence="5 13" id="KW-0589">Pheromone response</keyword>
<reference evidence="15" key="1">
    <citation type="submission" date="2025-08" db="UniProtKB">
        <authorList>
            <consortium name="Ensembl"/>
        </authorList>
    </citation>
    <scope>IDENTIFICATION</scope>
</reference>
<evidence type="ECO:0000256" key="8">
    <source>
        <dbReference type="ARBA" id="ARBA00023040"/>
    </source>
</evidence>
<keyword evidence="8 13" id="KW-0297">G-protein coupled receptor</keyword>
<dbReference type="SUPFAM" id="SSF81321">
    <property type="entry name" value="Family A G protein-coupled receptor-like"/>
    <property type="match status" value="1"/>
</dbReference>
<keyword evidence="6 13" id="KW-0812">Transmembrane</keyword>
<feature type="transmembrane region" description="Helical" evidence="13">
    <location>
        <begin position="266"/>
        <end position="286"/>
    </location>
</feature>
<feature type="transmembrane region" description="Helical" evidence="13">
    <location>
        <begin position="127"/>
        <end position="150"/>
    </location>
</feature>
<dbReference type="AlphaFoldDB" id="A0A8C5LCD1"/>
<keyword evidence="16" id="KW-1185">Reference proteome</keyword>
<feature type="transmembrane region" description="Helical" evidence="13">
    <location>
        <begin position="181"/>
        <end position="209"/>
    </location>
</feature>
<reference evidence="15" key="2">
    <citation type="submission" date="2025-09" db="UniProtKB">
        <authorList>
            <consortium name="Ensembl"/>
        </authorList>
    </citation>
    <scope>IDENTIFICATION</scope>
</reference>
<name>A0A8C5LCD1_JACJA</name>
<dbReference type="GeneTree" id="ENSGT00960000186612"/>
<evidence type="ECO:0000256" key="9">
    <source>
        <dbReference type="ARBA" id="ARBA00023136"/>
    </source>
</evidence>
<keyword evidence="10 13" id="KW-0675">Receptor</keyword>
<evidence type="ECO:0000256" key="10">
    <source>
        <dbReference type="ARBA" id="ARBA00023170"/>
    </source>
</evidence>
<evidence type="ECO:0000259" key="14">
    <source>
        <dbReference type="PROSITE" id="PS50262"/>
    </source>
</evidence>
<comment type="subcellular location">
    <subcellularLocation>
        <location evidence="2 13">Cell membrane</location>
        <topology evidence="2 13">Multi-pass membrane protein</topology>
    </subcellularLocation>
</comment>
<feature type="domain" description="G-protein coupled receptors family 1 profile" evidence="14">
    <location>
        <begin position="22"/>
        <end position="286"/>
    </location>
</feature>
<comment type="function">
    <text evidence="1">Putative pheromone receptor.</text>
</comment>
<dbReference type="GO" id="GO:0019236">
    <property type="term" value="P:response to pheromone"/>
    <property type="evidence" value="ECO:0007669"/>
    <property type="project" value="UniProtKB-KW"/>
</dbReference>
<accession>A0A8C5LCD1</accession>
<comment type="similarity">
    <text evidence="3 13">Belongs to the G-protein coupled receptor 1 family.</text>
</comment>
<dbReference type="OMA" id="WITNITF"/>
<organism evidence="15 16">
    <name type="scientific">Jaculus jaculus</name>
    <name type="common">Lesser Egyptian jerboa</name>
    <dbReference type="NCBI Taxonomy" id="51337"/>
    <lineage>
        <taxon>Eukaryota</taxon>
        <taxon>Metazoa</taxon>
        <taxon>Chordata</taxon>
        <taxon>Craniata</taxon>
        <taxon>Vertebrata</taxon>
        <taxon>Euteleostomi</taxon>
        <taxon>Mammalia</taxon>
        <taxon>Eutheria</taxon>
        <taxon>Euarchontoglires</taxon>
        <taxon>Glires</taxon>
        <taxon>Rodentia</taxon>
        <taxon>Myomorpha</taxon>
        <taxon>Dipodoidea</taxon>
        <taxon>Dipodidae</taxon>
        <taxon>Dipodinae</taxon>
        <taxon>Jaculus</taxon>
    </lineage>
</organism>
<proteinExistence type="inferred from homology"/>
<evidence type="ECO:0000313" key="15">
    <source>
        <dbReference type="Ensembl" id="ENSJJAP00000022012.1"/>
    </source>
</evidence>
<feature type="transmembrane region" description="Helical" evidence="13">
    <location>
        <begin position="6"/>
        <end position="33"/>
    </location>
</feature>
<dbReference type="FunFam" id="1.20.1070.10:FF:000033">
    <property type="entry name" value="Vomeronasal type-1 receptor"/>
    <property type="match status" value="1"/>
</dbReference>
<evidence type="ECO:0000256" key="5">
    <source>
        <dbReference type="ARBA" id="ARBA00022507"/>
    </source>
</evidence>
<dbReference type="GO" id="GO:0005886">
    <property type="term" value="C:plasma membrane"/>
    <property type="evidence" value="ECO:0007669"/>
    <property type="project" value="UniProtKB-SubCell"/>
</dbReference>
<evidence type="ECO:0000313" key="16">
    <source>
        <dbReference type="Proteomes" id="UP000694385"/>
    </source>
</evidence>
<keyword evidence="7 13" id="KW-1133">Transmembrane helix</keyword>
<keyword evidence="11" id="KW-0325">Glycoprotein</keyword>
<dbReference type="Gene3D" id="1.20.1070.10">
    <property type="entry name" value="Rhodopsin 7-helix transmembrane proteins"/>
    <property type="match status" value="1"/>
</dbReference>
<keyword evidence="4 13" id="KW-1003">Cell membrane</keyword>
<feature type="transmembrane region" description="Helical" evidence="13">
    <location>
        <begin position="236"/>
        <end position="260"/>
    </location>
</feature>
<dbReference type="PANTHER" id="PTHR24062">
    <property type="entry name" value="VOMERONASAL TYPE-1 RECEPTOR"/>
    <property type="match status" value="1"/>
</dbReference>
<dbReference type="PROSITE" id="PS50262">
    <property type="entry name" value="G_PROTEIN_RECEP_F1_2"/>
    <property type="match status" value="1"/>
</dbReference>
<dbReference type="GO" id="GO:0007606">
    <property type="term" value="P:sensory perception of chemical stimulus"/>
    <property type="evidence" value="ECO:0007669"/>
    <property type="project" value="UniProtKB-ARBA"/>
</dbReference>
<gene>
    <name evidence="15" type="primary">LOC101602478</name>
</gene>
<feature type="transmembrane region" description="Helical" evidence="13">
    <location>
        <begin position="83"/>
        <end position="106"/>
    </location>
</feature>
<keyword evidence="12 13" id="KW-0807">Transducer</keyword>
<evidence type="ECO:0000256" key="4">
    <source>
        <dbReference type="ARBA" id="ARBA00022475"/>
    </source>
</evidence>
<dbReference type="Ensembl" id="ENSJJAT00000028571.1">
    <property type="protein sequence ID" value="ENSJJAP00000022012.1"/>
    <property type="gene ID" value="ENSJJAG00000022194.1"/>
</dbReference>
<evidence type="ECO:0000256" key="12">
    <source>
        <dbReference type="ARBA" id="ARBA00023224"/>
    </source>
</evidence>
<evidence type="ECO:0000256" key="6">
    <source>
        <dbReference type="ARBA" id="ARBA00022692"/>
    </source>
</evidence>
<evidence type="ECO:0000256" key="13">
    <source>
        <dbReference type="RuleBase" id="RU364061"/>
    </source>
</evidence>
<dbReference type="PRINTS" id="PR01534">
    <property type="entry name" value="VOMERONASL1R"/>
</dbReference>
<dbReference type="InterPro" id="IPR017452">
    <property type="entry name" value="GPCR_Rhodpsn_7TM"/>
</dbReference>